<keyword evidence="2" id="KW-0472">Membrane</keyword>
<sequence length="192" mass="21049">MPAKSSKRNVAVASEEGEGETNRAVAPRHRLEYRRPWNIFYPVAAMFLLLNYLAFGTTTDESGTTRLLPEYVAAGKASSRSAIFTALLFFEERVMGFLFQLGLRWFQSLFGIQVVCIVGWLIHFFELGMCTRICISCNATPGTTALYMLCTTMAGFAQLVPLTAARNAWVSKTKSAGEAASGPAAQGSKKKK</sequence>
<dbReference type="InterPro" id="IPR028110">
    <property type="entry name" value="TMEM254"/>
</dbReference>
<dbReference type="GeneID" id="26906687"/>
<keyword evidence="2" id="KW-1133">Transmembrane helix</keyword>
<keyword evidence="2" id="KW-0812">Transmembrane</keyword>
<accession>A0A0N0VEF5</accession>
<dbReference type="AlphaFoldDB" id="A0A0N0VEF5"/>
<evidence type="ECO:0000313" key="4">
    <source>
        <dbReference type="Proteomes" id="UP000037923"/>
    </source>
</evidence>
<feature type="region of interest" description="Disordered" evidence="1">
    <location>
        <begin position="1"/>
        <end position="21"/>
    </location>
</feature>
<evidence type="ECO:0000313" key="3">
    <source>
        <dbReference type="EMBL" id="KPA78244.1"/>
    </source>
</evidence>
<dbReference type="OMA" id="FRICWSC"/>
<comment type="caution">
    <text evidence="3">The sequence shown here is derived from an EMBL/GenBank/DDBJ whole genome shotgun (WGS) entry which is preliminary data.</text>
</comment>
<gene>
    <name evidence="3" type="ORF">ABB37_06398</name>
</gene>
<dbReference type="Proteomes" id="UP000037923">
    <property type="component" value="Unassembled WGS sequence"/>
</dbReference>
<organism evidence="3 4">
    <name type="scientific">Leptomonas pyrrhocoris</name>
    <name type="common">Firebug parasite</name>
    <dbReference type="NCBI Taxonomy" id="157538"/>
    <lineage>
        <taxon>Eukaryota</taxon>
        <taxon>Discoba</taxon>
        <taxon>Euglenozoa</taxon>
        <taxon>Kinetoplastea</taxon>
        <taxon>Metakinetoplastina</taxon>
        <taxon>Trypanosomatida</taxon>
        <taxon>Trypanosomatidae</taxon>
        <taxon>Leishmaniinae</taxon>
        <taxon>Leptomonas</taxon>
    </lineage>
</organism>
<dbReference type="RefSeq" id="XP_015656683.1">
    <property type="nucleotide sequence ID" value="XM_015804705.1"/>
</dbReference>
<feature type="transmembrane region" description="Helical" evidence="2">
    <location>
        <begin position="39"/>
        <end position="59"/>
    </location>
</feature>
<dbReference type="OrthoDB" id="262994at2759"/>
<dbReference type="VEuPathDB" id="TriTrypDB:LpyrH10_14_1130"/>
<protein>
    <submittedName>
        <fullName evidence="3">Uncharacterized protein</fullName>
    </submittedName>
</protein>
<feature type="transmembrane region" description="Helical" evidence="2">
    <location>
        <begin position="102"/>
        <end position="125"/>
    </location>
</feature>
<evidence type="ECO:0000256" key="1">
    <source>
        <dbReference type="SAM" id="MobiDB-lite"/>
    </source>
</evidence>
<dbReference type="EMBL" id="LGTL01000014">
    <property type="protein sequence ID" value="KPA78244.1"/>
    <property type="molecule type" value="Genomic_DNA"/>
</dbReference>
<dbReference type="Pfam" id="PF14934">
    <property type="entry name" value="TMEM254"/>
    <property type="match status" value="1"/>
</dbReference>
<name>A0A0N0VEF5_LEPPY</name>
<proteinExistence type="predicted"/>
<evidence type="ECO:0000256" key="2">
    <source>
        <dbReference type="SAM" id="Phobius"/>
    </source>
</evidence>
<reference evidence="3 4" key="1">
    <citation type="submission" date="2015-07" db="EMBL/GenBank/DDBJ databases">
        <title>High-quality genome of monoxenous trypanosomatid Leptomonas pyrrhocoris.</title>
        <authorList>
            <person name="Flegontov P."/>
            <person name="Butenko A."/>
            <person name="Firsov S."/>
            <person name="Vlcek C."/>
            <person name="Logacheva M.D."/>
            <person name="Field M."/>
            <person name="Filatov D."/>
            <person name="Flegontova O."/>
            <person name="Gerasimov E."/>
            <person name="Jackson A.P."/>
            <person name="Kelly S."/>
            <person name="Opperdoes F."/>
            <person name="O'Reilly A."/>
            <person name="Votypka J."/>
            <person name="Yurchenko V."/>
            <person name="Lukes J."/>
        </authorList>
    </citation>
    <scope>NUCLEOTIDE SEQUENCE [LARGE SCALE GENOMIC DNA]</scope>
    <source>
        <strain evidence="3">H10</strain>
    </source>
</reference>
<keyword evidence="4" id="KW-1185">Reference proteome</keyword>